<sequence length="569" mass="60700">MNRSMPSIVIVAGVGLDELLSQFDRYAREYEVVGVPGLPEAVEAVQRILADGGQVALFVADSRVVDPNAAESVYQAIAKLRHLVPTARRIVTARWQNFRSDAEPLRHGLAKGKYDAFLLTPRGPRDEEYHGAVVELLSDWGSTVAAPEVATVEIVTPRQDRLTLALRDYLDRIGIPNGVVAPESVAGERIRGNAPQWGLDPEAYPLVQVFADDQICAPRSVHDLAIQLYGRPDEIELTHCVDVCIVGAGPAGLAASVYASSEGLSTVTLEAEAIGGQAGTSSMIRNYLGFPRGISGMRLAQRARNQAIRFGTRFFTGWPATGVTISANGGPHVVHTEGGDVSARSVVVAAGVSYRRLGVESIEELVGNGVNYGAAMTAARDMEDVDVIVVGGGNSAGQAAVHLARFARSVTIVVRRADLSETMSQYLISEIEFNPRISVVGNAIVVDGGADEDERLSWVTLEDTRTGEQSRKEVRGLFLLLGAVVQCNWLPPEVARDDHGFVVTGRDLPQADWIDGVPPAVLTTSVPGIFCVGDVRSGSMKRVASATGEGASVVPLIHDWLAPAPEPVP</sequence>
<accession>A0A255GA40</accession>
<dbReference type="InterPro" id="IPR036188">
    <property type="entry name" value="FAD/NAD-bd_sf"/>
</dbReference>
<dbReference type="EMBL" id="NMVO01000014">
    <property type="protein sequence ID" value="OYO12788.1"/>
    <property type="molecule type" value="Genomic_DNA"/>
</dbReference>
<evidence type="ECO:0000313" key="6">
    <source>
        <dbReference type="Proteomes" id="UP000215896"/>
    </source>
</evidence>
<dbReference type="PRINTS" id="PR00469">
    <property type="entry name" value="PNDRDTASEII"/>
</dbReference>
<dbReference type="OrthoDB" id="109585at2"/>
<dbReference type="Proteomes" id="UP000215896">
    <property type="component" value="Unassembled WGS sequence"/>
</dbReference>
<dbReference type="Gene3D" id="3.50.50.60">
    <property type="entry name" value="FAD/NAD(P)-binding domain"/>
    <property type="match status" value="2"/>
</dbReference>
<dbReference type="GO" id="GO:0004791">
    <property type="term" value="F:thioredoxin-disulfide reductase (NADPH) activity"/>
    <property type="evidence" value="ECO:0007669"/>
    <property type="project" value="UniProtKB-EC"/>
</dbReference>
<evidence type="ECO:0000256" key="2">
    <source>
        <dbReference type="ARBA" id="ARBA00023002"/>
    </source>
</evidence>
<dbReference type="PRINTS" id="PR00368">
    <property type="entry name" value="FADPNR"/>
</dbReference>
<dbReference type="RefSeq" id="WP_094405877.1">
    <property type="nucleotide sequence ID" value="NZ_NMVO01000014.1"/>
</dbReference>
<accession>A0A4R6LT22</accession>
<keyword evidence="6" id="KW-1185">Reference proteome</keyword>
<comment type="catalytic activity">
    <reaction evidence="3">
        <text>[thioredoxin]-dithiol + NADP(+) = [thioredoxin]-disulfide + NADPH + H(+)</text>
        <dbReference type="Rhea" id="RHEA:20345"/>
        <dbReference type="Rhea" id="RHEA-COMP:10698"/>
        <dbReference type="Rhea" id="RHEA-COMP:10700"/>
        <dbReference type="ChEBI" id="CHEBI:15378"/>
        <dbReference type="ChEBI" id="CHEBI:29950"/>
        <dbReference type="ChEBI" id="CHEBI:50058"/>
        <dbReference type="ChEBI" id="CHEBI:57783"/>
        <dbReference type="ChEBI" id="CHEBI:58349"/>
        <dbReference type="EC" id="1.8.1.9"/>
    </reaction>
</comment>
<dbReference type="InterPro" id="IPR050097">
    <property type="entry name" value="Ferredoxin-NADP_redctase_2"/>
</dbReference>
<reference evidence="5 6" key="1">
    <citation type="submission" date="2017-07" db="EMBL/GenBank/DDBJ databases">
        <title>Draft whole genome sequences of clinical Proprionibacteriaceae strains.</title>
        <authorList>
            <person name="Bernier A.-M."/>
            <person name="Bernard K."/>
            <person name="Domingo M.-C."/>
        </authorList>
    </citation>
    <scope>NUCLEOTIDE SEQUENCE [LARGE SCALE GENOMIC DNA]</scope>
    <source>
        <strain evidence="5 6">NML 030167</strain>
    </source>
</reference>
<evidence type="ECO:0000313" key="5">
    <source>
        <dbReference type="EMBL" id="OYO12788.1"/>
    </source>
</evidence>
<name>A0A255GA40_9ACTN</name>
<evidence type="ECO:0000259" key="4">
    <source>
        <dbReference type="Pfam" id="PF07992"/>
    </source>
</evidence>
<evidence type="ECO:0000256" key="1">
    <source>
        <dbReference type="ARBA" id="ARBA00022630"/>
    </source>
</evidence>
<keyword evidence="1" id="KW-0285">Flavoprotein</keyword>
<evidence type="ECO:0000256" key="3">
    <source>
        <dbReference type="ARBA" id="ARBA00048132"/>
    </source>
</evidence>
<protein>
    <submittedName>
        <fullName evidence="5">Response regulator</fullName>
    </submittedName>
</protein>
<feature type="domain" description="FAD/NAD(P)-binding" evidence="4">
    <location>
        <begin position="242"/>
        <end position="550"/>
    </location>
</feature>
<comment type="caution">
    <text evidence="5">The sequence shown here is derived from an EMBL/GenBank/DDBJ whole genome shotgun (WGS) entry which is preliminary data.</text>
</comment>
<dbReference type="PANTHER" id="PTHR48105">
    <property type="entry name" value="THIOREDOXIN REDUCTASE 1-RELATED-RELATED"/>
    <property type="match status" value="1"/>
</dbReference>
<dbReference type="AlphaFoldDB" id="A0A255GA40"/>
<proteinExistence type="predicted"/>
<gene>
    <name evidence="5" type="ORF">CGZ94_12870</name>
</gene>
<dbReference type="SUPFAM" id="SSF51905">
    <property type="entry name" value="FAD/NAD(P)-binding domain"/>
    <property type="match status" value="2"/>
</dbReference>
<organism evidence="5 6">
    <name type="scientific">Enemella evansiae</name>
    <dbReference type="NCBI Taxonomy" id="2016499"/>
    <lineage>
        <taxon>Bacteria</taxon>
        <taxon>Bacillati</taxon>
        <taxon>Actinomycetota</taxon>
        <taxon>Actinomycetes</taxon>
        <taxon>Propionibacteriales</taxon>
        <taxon>Propionibacteriaceae</taxon>
        <taxon>Enemella</taxon>
    </lineage>
</organism>
<dbReference type="InterPro" id="IPR023753">
    <property type="entry name" value="FAD/NAD-binding_dom"/>
</dbReference>
<dbReference type="Pfam" id="PF07992">
    <property type="entry name" value="Pyr_redox_2"/>
    <property type="match status" value="1"/>
</dbReference>
<keyword evidence="2" id="KW-0560">Oxidoreductase</keyword>